<dbReference type="EMBL" id="BLAJ01000006">
    <property type="protein sequence ID" value="GES52198.1"/>
    <property type="molecule type" value="Genomic_DNA"/>
</dbReference>
<dbReference type="PANTHER" id="PTHR30537:SF5">
    <property type="entry name" value="HTH-TYPE TRANSCRIPTIONAL ACTIVATOR TTDR-RELATED"/>
    <property type="match status" value="1"/>
</dbReference>
<keyword evidence="7" id="KW-1185">Reference proteome</keyword>
<dbReference type="Pfam" id="PF03466">
    <property type="entry name" value="LysR_substrate"/>
    <property type="match status" value="1"/>
</dbReference>
<organism evidence="6 7">
    <name type="scientific">Rhizobium dioscoreae</name>
    <dbReference type="NCBI Taxonomy" id="2653122"/>
    <lineage>
        <taxon>Bacteria</taxon>
        <taxon>Pseudomonadati</taxon>
        <taxon>Pseudomonadota</taxon>
        <taxon>Alphaproteobacteria</taxon>
        <taxon>Hyphomicrobiales</taxon>
        <taxon>Rhizobiaceae</taxon>
        <taxon>Rhizobium/Agrobacterium group</taxon>
        <taxon>Rhizobium</taxon>
    </lineage>
</organism>
<reference evidence="6 7" key="1">
    <citation type="journal article" date="2020" name="Genome Biol. Evol.">
        <title>Rhizobium dioscoreae sp. nov., a plant growth-promoting bacterium isolated from yam (Dioscorea species).</title>
        <authorList>
            <person name="Ouyabe M."/>
            <person name="Tanaka N."/>
            <person name="Shiwa Y."/>
            <person name="Fujita N."/>
            <person name="Kikuno H."/>
            <person name="Babil P."/>
            <person name="Shiwachi H."/>
        </authorList>
    </citation>
    <scope>NUCLEOTIDE SEQUENCE [LARGE SCALE GENOMIC DNA]</scope>
    <source>
        <strain evidence="6 7">S-93</strain>
    </source>
</reference>
<dbReference type="SUPFAM" id="SSF53850">
    <property type="entry name" value="Periplasmic binding protein-like II"/>
    <property type="match status" value="1"/>
</dbReference>
<comment type="caution">
    <text evidence="6">The sequence shown here is derived from an EMBL/GenBank/DDBJ whole genome shotgun (WGS) entry which is preliminary data.</text>
</comment>
<gene>
    <name evidence="6" type="ORF">RsS93_48120</name>
</gene>
<dbReference type="InterPro" id="IPR036388">
    <property type="entry name" value="WH-like_DNA-bd_sf"/>
</dbReference>
<dbReference type="InterPro" id="IPR000847">
    <property type="entry name" value="LysR_HTH_N"/>
</dbReference>
<dbReference type="Proteomes" id="UP000390335">
    <property type="component" value="Unassembled WGS sequence"/>
</dbReference>
<proteinExistence type="inferred from homology"/>
<protein>
    <submittedName>
        <fullName evidence="6">LysR family transcriptional regulator</fullName>
    </submittedName>
</protein>
<comment type="similarity">
    <text evidence="1">Belongs to the LysR transcriptional regulatory family.</text>
</comment>
<dbReference type="Gene3D" id="1.10.10.10">
    <property type="entry name" value="Winged helix-like DNA-binding domain superfamily/Winged helix DNA-binding domain"/>
    <property type="match status" value="1"/>
</dbReference>
<dbReference type="SUPFAM" id="SSF46785">
    <property type="entry name" value="Winged helix' DNA-binding domain"/>
    <property type="match status" value="1"/>
</dbReference>
<dbReference type="PANTHER" id="PTHR30537">
    <property type="entry name" value="HTH-TYPE TRANSCRIPTIONAL REGULATOR"/>
    <property type="match status" value="1"/>
</dbReference>
<keyword evidence="3" id="KW-0238">DNA-binding</keyword>
<evidence type="ECO:0000313" key="6">
    <source>
        <dbReference type="EMBL" id="GES52198.1"/>
    </source>
</evidence>
<evidence type="ECO:0000313" key="7">
    <source>
        <dbReference type="Proteomes" id="UP000390335"/>
    </source>
</evidence>
<dbReference type="Gene3D" id="3.40.190.290">
    <property type="match status" value="1"/>
</dbReference>
<accession>A0ABQ0ZAC1</accession>
<feature type="domain" description="HTH lysR-type" evidence="5">
    <location>
        <begin position="18"/>
        <end position="75"/>
    </location>
</feature>
<evidence type="ECO:0000259" key="5">
    <source>
        <dbReference type="PROSITE" id="PS50931"/>
    </source>
</evidence>
<evidence type="ECO:0000256" key="1">
    <source>
        <dbReference type="ARBA" id="ARBA00009437"/>
    </source>
</evidence>
<evidence type="ECO:0000256" key="2">
    <source>
        <dbReference type="ARBA" id="ARBA00023015"/>
    </source>
</evidence>
<evidence type="ECO:0000256" key="3">
    <source>
        <dbReference type="ARBA" id="ARBA00023125"/>
    </source>
</evidence>
<dbReference type="Pfam" id="PF00126">
    <property type="entry name" value="HTH_1"/>
    <property type="match status" value="1"/>
</dbReference>
<evidence type="ECO:0000256" key="4">
    <source>
        <dbReference type="ARBA" id="ARBA00023163"/>
    </source>
</evidence>
<sequence length="314" mass="33956">MRPIDVIFGQTVSLVKHMDLLALADFNLVARHGGFGRAARATGRPKATLSRRVADLEASLDLRLFERGARTLKLTEEGRALFERTGALLTELDETAKAIASGGHSPRGRLRISAPLLFSQTAMGKLAAGFVLKHAEVQLEITTEDRAVDMIEEAYDLVIRVNPEPDESLVGRVFLHDRLVVVASPDLPRPMGRDPVAAVTRGSMAQAELWEVMTSAGKLSIAARPVLSVSSFIMVRDAVRAGAGAARLPLSLAIPDLATGRLVSWGELEGLQTALWALYPTRRLLSARVSAFLDYLKEAFPQGTPDELAAFVEG</sequence>
<dbReference type="InterPro" id="IPR005119">
    <property type="entry name" value="LysR_subst-bd"/>
</dbReference>
<keyword evidence="4" id="KW-0804">Transcription</keyword>
<name>A0ABQ0ZAC1_9HYPH</name>
<dbReference type="PROSITE" id="PS50931">
    <property type="entry name" value="HTH_LYSR"/>
    <property type="match status" value="1"/>
</dbReference>
<dbReference type="InterPro" id="IPR036390">
    <property type="entry name" value="WH_DNA-bd_sf"/>
</dbReference>
<keyword evidence="2" id="KW-0805">Transcription regulation</keyword>
<dbReference type="InterPro" id="IPR058163">
    <property type="entry name" value="LysR-type_TF_proteobact-type"/>
</dbReference>